<evidence type="ECO:0000313" key="2">
    <source>
        <dbReference type="Proteomes" id="UP001217089"/>
    </source>
</evidence>
<comment type="caution">
    <text evidence="1">The sequence shown here is derived from an EMBL/GenBank/DDBJ whole genome shotgun (WGS) entry which is preliminary data.</text>
</comment>
<dbReference type="PANTHER" id="PTHR46963:SF2">
    <property type="match status" value="1"/>
</dbReference>
<gene>
    <name evidence="1" type="ORF">KUTeg_012704</name>
</gene>
<proteinExistence type="predicted"/>
<name>A0ABQ9F099_TEGGR</name>
<dbReference type="InterPro" id="IPR042838">
    <property type="entry name" value="KIAA1958"/>
</dbReference>
<organism evidence="1 2">
    <name type="scientific">Tegillarca granosa</name>
    <name type="common">Malaysian cockle</name>
    <name type="synonym">Anadara granosa</name>
    <dbReference type="NCBI Taxonomy" id="220873"/>
    <lineage>
        <taxon>Eukaryota</taxon>
        <taxon>Metazoa</taxon>
        <taxon>Spiralia</taxon>
        <taxon>Lophotrochozoa</taxon>
        <taxon>Mollusca</taxon>
        <taxon>Bivalvia</taxon>
        <taxon>Autobranchia</taxon>
        <taxon>Pteriomorphia</taxon>
        <taxon>Arcoida</taxon>
        <taxon>Arcoidea</taxon>
        <taxon>Arcidae</taxon>
        <taxon>Tegillarca</taxon>
    </lineage>
</organism>
<keyword evidence="2" id="KW-1185">Reference proteome</keyword>
<dbReference type="Proteomes" id="UP001217089">
    <property type="component" value="Unassembled WGS sequence"/>
</dbReference>
<sequence length="106" mass="12114">MKYEYTARKTNSVMNILLPLTTGELIAIKKKKKGINLELLKTTKKKLKALGKVNKPNRAEPLTENEVKILHEKGIIGIHDPQALINKLWLNNTKLFGLRGLNEYHK</sequence>
<dbReference type="PANTHER" id="PTHR46963">
    <property type="entry name" value="SIMILAR TO RIKEN CDNA E130308A19"/>
    <property type="match status" value="1"/>
</dbReference>
<accession>A0ABQ9F099</accession>
<dbReference type="EMBL" id="JARBDR010000640">
    <property type="protein sequence ID" value="KAJ8310839.1"/>
    <property type="molecule type" value="Genomic_DNA"/>
</dbReference>
<evidence type="ECO:0000313" key="1">
    <source>
        <dbReference type="EMBL" id="KAJ8310839.1"/>
    </source>
</evidence>
<protein>
    <submittedName>
        <fullName evidence="1">Uncharacterized protein</fullName>
    </submittedName>
</protein>
<reference evidence="1 2" key="1">
    <citation type="submission" date="2022-12" db="EMBL/GenBank/DDBJ databases">
        <title>Chromosome-level genome of Tegillarca granosa.</title>
        <authorList>
            <person name="Kim J."/>
        </authorList>
    </citation>
    <scope>NUCLEOTIDE SEQUENCE [LARGE SCALE GENOMIC DNA]</scope>
    <source>
        <strain evidence="1">Teg-2019</strain>
        <tissue evidence="1">Adductor muscle</tissue>
    </source>
</reference>